<dbReference type="Proteomes" id="UP001500748">
    <property type="component" value="Unassembled WGS sequence"/>
</dbReference>
<proteinExistence type="predicted"/>
<evidence type="ECO:0000256" key="1">
    <source>
        <dbReference type="SAM" id="Phobius"/>
    </source>
</evidence>
<keyword evidence="1" id="KW-1133">Transmembrane helix</keyword>
<gene>
    <name evidence="2" type="ORF">GCM10022423_23380</name>
</gene>
<keyword evidence="1" id="KW-0472">Membrane</keyword>
<name>A0ABP7GKR0_9FLAO</name>
<dbReference type="EMBL" id="BAABDU010000004">
    <property type="protein sequence ID" value="GAA3769312.1"/>
    <property type="molecule type" value="Genomic_DNA"/>
</dbReference>
<protein>
    <submittedName>
        <fullName evidence="2">Uncharacterized protein</fullName>
    </submittedName>
</protein>
<keyword evidence="1" id="KW-0812">Transmembrane</keyword>
<organism evidence="2 3">
    <name type="scientific">Flavobacterium ginsengiterrae</name>
    <dbReference type="NCBI Taxonomy" id="871695"/>
    <lineage>
        <taxon>Bacteria</taxon>
        <taxon>Pseudomonadati</taxon>
        <taxon>Bacteroidota</taxon>
        <taxon>Flavobacteriia</taxon>
        <taxon>Flavobacteriales</taxon>
        <taxon>Flavobacteriaceae</taxon>
        <taxon>Flavobacterium</taxon>
    </lineage>
</organism>
<keyword evidence="3" id="KW-1185">Reference proteome</keyword>
<comment type="caution">
    <text evidence="2">The sequence shown here is derived from an EMBL/GenBank/DDBJ whole genome shotgun (WGS) entry which is preliminary data.</text>
</comment>
<accession>A0ABP7GKR0</accession>
<evidence type="ECO:0000313" key="2">
    <source>
        <dbReference type="EMBL" id="GAA3769312.1"/>
    </source>
</evidence>
<dbReference type="RefSeq" id="WP_345144504.1">
    <property type="nucleotide sequence ID" value="NZ_BAABDU010000004.1"/>
</dbReference>
<sequence>MGTRSLYRIDSLMFGQVCLVSIISHIVFSIVSFKIADYNFTQQYEQSANPVRCGMPLLGAAMACFFLFCILLIIILIQFLIKKFRDKKN</sequence>
<feature type="transmembrane region" description="Helical" evidence="1">
    <location>
        <begin position="12"/>
        <end position="36"/>
    </location>
</feature>
<evidence type="ECO:0000313" key="3">
    <source>
        <dbReference type="Proteomes" id="UP001500748"/>
    </source>
</evidence>
<feature type="transmembrane region" description="Helical" evidence="1">
    <location>
        <begin position="56"/>
        <end position="81"/>
    </location>
</feature>
<reference evidence="3" key="1">
    <citation type="journal article" date="2019" name="Int. J. Syst. Evol. Microbiol.">
        <title>The Global Catalogue of Microorganisms (GCM) 10K type strain sequencing project: providing services to taxonomists for standard genome sequencing and annotation.</title>
        <authorList>
            <consortium name="The Broad Institute Genomics Platform"/>
            <consortium name="The Broad Institute Genome Sequencing Center for Infectious Disease"/>
            <person name="Wu L."/>
            <person name="Ma J."/>
        </authorList>
    </citation>
    <scope>NUCLEOTIDE SEQUENCE [LARGE SCALE GENOMIC DNA]</scope>
    <source>
        <strain evidence="3">JCM 17337</strain>
    </source>
</reference>